<dbReference type="InterPro" id="IPR050324">
    <property type="entry name" value="CDP-alcohol_PTase-I"/>
</dbReference>
<dbReference type="STRING" id="1121291.SAMN02745134_00600"/>
<protein>
    <recommendedName>
        <fullName evidence="7 18">CDP-diacylglycerol--glycerol-3-phosphate 3-phosphatidyltransferase</fullName>
        <ecNumber evidence="6 18">2.7.8.5</ecNumber>
    </recommendedName>
</protein>
<evidence type="ECO:0000256" key="3">
    <source>
        <dbReference type="ARBA" id="ARBA00005042"/>
    </source>
</evidence>
<dbReference type="EC" id="2.7.8.5" evidence="6 18"/>
<dbReference type="GO" id="GO:0008444">
    <property type="term" value="F:CDP-diacylglycerol-glycerol-3-phosphate 3-phosphatidyltransferase activity"/>
    <property type="evidence" value="ECO:0007669"/>
    <property type="project" value="UniProtKB-UniRule"/>
</dbReference>
<reference evidence="21 22" key="1">
    <citation type="submission" date="2017-04" db="EMBL/GenBank/DDBJ databases">
        <authorList>
            <person name="Afonso C.L."/>
            <person name="Miller P.J."/>
            <person name="Scott M.A."/>
            <person name="Spackman E."/>
            <person name="Goraichik I."/>
            <person name="Dimitrov K.M."/>
            <person name="Suarez D.L."/>
            <person name="Swayne D.E."/>
        </authorList>
    </citation>
    <scope>NUCLEOTIDE SEQUENCE [LARGE SCALE GENOMIC DNA]</scope>
    <source>
        <strain evidence="21 22">DSM 12555</strain>
    </source>
</reference>
<dbReference type="InterPro" id="IPR000462">
    <property type="entry name" value="CDP-OH_P_trans"/>
</dbReference>
<gene>
    <name evidence="21" type="ORF">SAMN02745134_00600</name>
</gene>
<dbReference type="UniPathway" id="UPA00084">
    <property type="reaction ID" value="UER00503"/>
</dbReference>
<evidence type="ECO:0000256" key="17">
    <source>
        <dbReference type="ARBA" id="ARBA00048586"/>
    </source>
</evidence>
<evidence type="ECO:0000256" key="8">
    <source>
        <dbReference type="ARBA" id="ARBA00022475"/>
    </source>
</evidence>
<organism evidence="21 22">
    <name type="scientific">Clostridium acidisoli DSM 12555</name>
    <dbReference type="NCBI Taxonomy" id="1121291"/>
    <lineage>
        <taxon>Bacteria</taxon>
        <taxon>Bacillati</taxon>
        <taxon>Bacillota</taxon>
        <taxon>Clostridia</taxon>
        <taxon>Eubacteriales</taxon>
        <taxon>Clostridiaceae</taxon>
        <taxon>Clostridium</taxon>
    </lineage>
</organism>
<dbReference type="PANTHER" id="PTHR14269:SF62">
    <property type="entry name" value="CDP-DIACYLGLYCEROL--GLYCEROL-3-PHOSPHATE 3-PHOSPHATIDYLTRANSFERASE 1, CHLOROPLASTIC"/>
    <property type="match status" value="1"/>
</dbReference>
<comment type="catalytic activity">
    <reaction evidence="17">
        <text>a CDP-1,2-diacyl-sn-glycerol + sn-glycerol 3-phosphate = a 1,2-diacyl-sn-glycero-3-phospho-(1'-sn-glycero-3'-phosphate) + CMP + H(+)</text>
        <dbReference type="Rhea" id="RHEA:12593"/>
        <dbReference type="ChEBI" id="CHEBI:15378"/>
        <dbReference type="ChEBI" id="CHEBI:57597"/>
        <dbReference type="ChEBI" id="CHEBI:58332"/>
        <dbReference type="ChEBI" id="CHEBI:60110"/>
        <dbReference type="ChEBI" id="CHEBI:60377"/>
        <dbReference type="EC" id="2.7.8.5"/>
    </reaction>
</comment>
<dbReference type="RefSeq" id="WP_084113784.1">
    <property type="nucleotide sequence ID" value="NZ_FWXH01000002.1"/>
</dbReference>
<dbReference type="EMBL" id="FWXH01000002">
    <property type="protein sequence ID" value="SMC18552.1"/>
    <property type="molecule type" value="Genomic_DNA"/>
</dbReference>
<dbReference type="GO" id="GO:0006655">
    <property type="term" value="P:phosphatidylglycerol biosynthetic process"/>
    <property type="evidence" value="ECO:0007669"/>
    <property type="project" value="UniProtKB-UniPathway"/>
</dbReference>
<evidence type="ECO:0000313" key="22">
    <source>
        <dbReference type="Proteomes" id="UP000192468"/>
    </source>
</evidence>
<dbReference type="PROSITE" id="PS00379">
    <property type="entry name" value="CDP_ALCOHOL_P_TRANSF"/>
    <property type="match status" value="1"/>
</dbReference>
<dbReference type="GO" id="GO:0005886">
    <property type="term" value="C:plasma membrane"/>
    <property type="evidence" value="ECO:0007669"/>
    <property type="project" value="UniProtKB-SubCell"/>
</dbReference>
<dbReference type="OrthoDB" id="9796672at2"/>
<evidence type="ECO:0000256" key="14">
    <source>
        <dbReference type="ARBA" id="ARBA00023136"/>
    </source>
</evidence>
<evidence type="ECO:0000256" key="12">
    <source>
        <dbReference type="ARBA" id="ARBA00022989"/>
    </source>
</evidence>
<dbReference type="PIRSF" id="PIRSF000847">
    <property type="entry name" value="Phos_ph_gly_syn"/>
    <property type="match status" value="1"/>
</dbReference>
<evidence type="ECO:0000256" key="7">
    <source>
        <dbReference type="ARBA" id="ARBA00014944"/>
    </source>
</evidence>
<dbReference type="FunFam" id="1.20.120.1760:FF:000004">
    <property type="entry name" value="CDP-diacylglycerol--glycerol-3-phosphate 3-phosphatidyltransferase"/>
    <property type="match status" value="1"/>
</dbReference>
<evidence type="ECO:0000256" key="10">
    <source>
        <dbReference type="ARBA" id="ARBA00022679"/>
    </source>
</evidence>
<feature type="transmembrane region" description="Helical" evidence="20">
    <location>
        <begin position="168"/>
        <end position="185"/>
    </location>
</feature>
<dbReference type="AlphaFoldDB" id="A0A1W1X3T2"/>
<evidence type="ECO:0000256" key="20">
    <source>
        <dbReference type="SAM" id="Phobius"/>
    </source>
</evidence>
<dbReference type="InterPro" id="IPR043130">
    <property type="entry name" value="CDP-OH_PTrfase_TM_dom"/>
</dbReference>
<evidence type="ECO:0000256" key="2">
    <source>
        <dbReference type="ARBA" id="ARBA00004651"/>
    </source>
</evidence>
<evidence type="ECO:0000256" key="5">
    <source>
        <dbReference type="ARBA" id="ARBA00010441"/>
    </source>
</evidence>
<accession>A0A1W1X3T2</accession>
<comment type="similarity">
    <text evidence="5 19">Belongs to the CDP-alcohol phosphatidyltransferase class-I family.</text>
</comment>
<dbReference type="InterPro" id="IPR004570">
    <property type="entry name" value="Phosphatidylglycerol_P_synth"/>
</dbReference>
<evidence type="ECO:0000256" key="1">
    <source>
        <dbReference type="ARBA" id="ARBA00003973"/>
    </source>
</evidence>
<evidence type="ECO:0000256" key="13">
    <source>
        <dbReference type="ARBA" id="ARBA00023098"/>
    </source>
</evidence>
<feature type="transmembrane region" description="Helical" evidence="20">
    <location>
        <begin position="100"/>
        <end position="118"/>
    </location>
</feature>
<dbReference type="Proteomes" id="UP000192468">
    <property type="component" value="Unassembled WGS sequence"/>
</dbReference>
<evidence type="ECO:0000256" key="9">
    <source>
        <dbReference type="ARBA" id="ARBA00022516"/>
    </source>
</evidence>
<keyword evidence="9" id="KW-0444">Lipid biosynthesis</keyword>
<dbReference type="PANTHER" id="PTHR14269">
    <property type="entry name" value="CDP-DIACYLGLYCEROL--GLYCEROL-3-PHOSPHATE 3-PHOSPHATIDYLTRANSFERASE-RELATED"/>
    <property type="match status" value="1"/>
</dbReference>
<name>A0A1W1X3T2_9CLOT</name>
<dbReference type="NCBIfam" id="TIGR00560">
    <property type="entry name" value="pgsA"/>
    <property type="match status" value="1"/>
</dbReference>
<proteinExistence type="inferred from homology"/>
<comment type="pathway">
    <text evidence="3">Phospholipid metabolism; phosphatidylglycerol biosynthesis; phosphatidylglycerol from CDP-diacylglycerol: step 1/2.</text>
</comment>
<sequence>MNLANKITLVRIFLVPIFMLFLTPIPDWIISKNALLHTINHYGLGIATIIFIIAAITDKLDGYIARKYNEVTKFGCLVDPLADKLMVVSALFFLVQQNKVAGWIALAIIIRELAVTALRVTAAYNKKVLAADKYGKIKLVSQVTAIPLCLLNNYPISLVTHFPLDSVMMLFAVLITVFSGINYFIRNKEVFYECGKFSI</sequence>
<comment type="pathway">
    <text evidence="4">Lipid metabolism.</text>
</comment>
<evidence type="ECO:0000256" key="4">
    <source>
        <dbReference type="ARBA" id="ARBA00005189"/>
    </source>
</evidence>
<evidence type="ECO:0000256" key="19">
    <source>
        <dbReference type="RuleBase" id="RU003750"/>
    </source>
</evidence>
<keyword evidence="15" id="KW-0594">Phospholipid biosynthesis</keyword>
<dbReference type="InterPro" id="IPR048254">
    <property type="entry name" value="CDP_ALCOHOL_P_TRANSF_CS"/>
</dbReference>
<dbReference type="Gene3D" id="1.20.120.1760">
    <property type="match status" value="1"/>
</dbReference>
<feature type="transmembrane region" description="Helical" evidence="20">
    <location>
        <begin position="42"/>
        <end position="62"/>
    </location>
</feature>
<dbReference type="Pfam" id="PF01066">
    <property type="entry name" value="CDP-OH_P_transf"/>
    <property type="match status" value="1"/>
</dbReference>
<keyword evidence="8" id="KW-1003">Cell membrane</keyword>
<evidence type="ECO:0000256" key="16">
    <source>
        <dbReference type="ARBA" id="ARBA00023264"/>
    </source>
</evidence>
<evidence type="ECO:0000256" key="11">
    <source>
        <dbReference type="ARBA" id="ARBA00022692"/>
    </source>
</evidence>
<keyword evidence="11 20" id="KW-0812">Transmembrane</keyword>
<keyword evidence="14 20" id="KW-0472">Membrane</keyword>
<evidence type="ECO:0000256" key="6">
    <source>
        <dbReference type="ARBA" id="ARBA00013170"/>
    </source>
</evidence>
<keyword evidence="13" id="KW-0443">Lipid metabolism</keyword>
<evidence type="ECO:0000313" key="21">
    <source>
        <dbReference type="EMBL" id="SMC18552.1"/>
    </source>
</evidence>
<comment type="function">
    <text evidence="1">This protein catalyzes the committed step to the synthesis of the acidic phospholipids.</text>
</comment>
<evidence type="ECO:0000256" key="18">
    <source>
        <dbReference type="NCBIfam" id="TIGR00560"/>
    </source>
</evidence>
<keyword evidence="10 19" id="KW-0808">Transferase</keyword>
<comment type="subcellular location">
    <subcellularLocation>
        <location evidence="2">Cell membrane</location>
        <topology evidence="2">Multi-pass membrane protein</topology>
    </subcellularLocation>
</comment>
<keyword evidence="12 20" id="KW-1133">Transmembrane helix</keyword>
<keyword evidence="22" id="KW-1185">Reference proteome</keyword>
<evidence type="ECO:0000256" key="15">
    <source>
        <dbReference type="ARBA" id="ARBA00023209"/>
    </source>
</evidence>
<feature type="transmembrane region" description="Helical" evidence="20">
    <location>
        <begin position="12"/>
        <end position="30"/>
    </location>
</feature>
<keyword evidence="16" id="KW-1208">Phospholipid metabolism</keyword>